<dbReference type="InterPro" id="IPR024370">
    <property type="entry name" value="PBP_domain"/>
</dbReference>
<accession>A0A6S8DPF8</accession>
<evidence type="ECO:0000313" key="6">
    <source>
        <dbReference type="EMBL" id="CAE0441201.1"/>
    </source>
</evidence>
<name>A0A6S8DPF8_9STRA</name>
<evidence type="ECO:0000259" key="4">
    <source>
        <dbReference type="Pfam" id="PF12849"/>
    </source>
</evidence>
<feature type="transmembrane region" description="Helical" evidence="2">
    <location>
        <begin position="753"/>
        <end position="777"/>
    </location>
</feature>
<feature type="signal peptide" evidence="3">
    <location>
        <begin position="1"/>
        <end position="18"/>
    </location>
</feature>
<dbReference type="AlphaFoldDB" id="A0A6S8DPF8"/>
<dbReference type="PANTHER" id="PTHR42996">
    <property type="entry name" value="PHOSPHATE-BINDING PROTEIN PSTS"/>
    <property type="match status" value="1"/>
</dbReference>
<evidence type="ECO:0000256" key="2">
    <source>
        <dbReference type="SAM" id="Phobius"/>
    </source>
</evidence>
<gene>
    <name evidence="5" type="ORF">ASTO00021_LOCUS11339</name>
    <name evidence="6" type="ORF">ASTO00021_LOCUS11340</name>
</gene>
<dbReference type="EMBL" id="HBIN01014943">
    <property type="protein sequence ID" value="CAE0441200.1"/>
    <property type="molecule type" value="Transcribed_RNA"/>
</dbReference>
<sequence length="821" mass="89238">MLRLIVAFCSFLVCSGHGNTDDLPTALEHEYLVDESLGDAVDNGIFGTAAIVIGHSILHFGGCSQPGAVPLSEYNVTCAEVSNKIYSFNSDVNSLQLVGTLPRARYRHAAALLNNKVYLFGGVDQNMQPVQVVDVVDIETMQADVEIPATLQIVDGTAFTVGEKVFFTGGFSLNDALKARSETIFIENGELRENGPSLKMARGAVGSIAVEEFAYVIGGRTIFNGDPLRTVEVFNGVDEEFVVSSAEMNVGRASAATAFLNGRIYAFGGESFSKSSHTLEILMLAEQRWTHGGEIEDPKLLPTAAGVQEHQTVYLFGGLSPDSFQPVSTFDRFIERSDLFSQPALHLHGAGTSNPSHFYWETIDWFKTASRLPLSMSYRSVGSGTGQAEFIGNNNTLFLPVNHFGSGDIPLTQEDYDAVTKHGHKVAHIPIGYGAVGIYVNLPELHGNERKIILDPCEIAEIFTGKITKWNQVGMHTDAFKQIDKDILPVHRTKSSSSTESVTTYLNAACGNIWGDEYVDSVLDPWPCGSNCEAAVGSGGVQSYIEGNPYSIGYLSVGHGYPITVQPALLFHNGKAIEATESGIQQASKTIWPPSAFDSFANISIINSKEDGAWPMTLVTYIYVRQDLTSLGGSAALLKAFLEYVLDESLGQSRIQAYQYVKLTPEVRALAMSGVEALTMPEGKSFFFEKSTMEIIGASPYALSKQRKSYANDKYNRLENSILGVQEVCSQKCAELESYDGEELRDEIEAVRAIAIAALVLALLSIAVNIVLGFILFKITKAVKHAKPVNRYSKGSRLDNDDADALEMSQSSNGTKQIELN</sequence>
<proteinExistence type="inferred from homology"/>
<dbReference type="Gene3D" id="2.120.10.80">
    <property type="entry name" value="Kelch-type beta propeller"/>
    <property type="match status" value="2"/>
</dbReference>
<keyword evidence="2" id="KW-0812">Transmembrane</keyword>
<keyword evidence="2" id="KW-0472">Membrane</keyword>
<feature type="chain" id="PRO_5035584463" description="PBP domain-containing protein" evidence="3">
    <location>
        <begin position="19"/>
        <end position="821"/>
    </location>
</feature>
<dbReference type="Pfam" id="PF24681">
    <property type="entry name" value="Kelch_KLHDC2_KLHL20_DRC7"/>
    <property type="match status" value="1"/>
</dbReference>
<evidence type="ECO:0000313" key="5">
    <source>
        <dbReference type="EMBL" id="CAE0441200.1"/>
    </source>
</evidence>
<comment type="similarity">
    <text evidence="1">Belongs to the PstS family.</text>
</comment>
<dbReference type="InterPro" id="IPR015915">
    <property type="entry name" value="Kelch-typ_b-propeller"/>
</dbReference>
<dbReference type="InterPro" id="IPR011043">
    <property type="entry name" value="Gal_Oxase/kelch_b-propeller"/>
</dbReference>
<protein>
    <recommendedName>
        <fullName evidence="4">PBP domain-containing protein</fullName>
    </recommendedName>
</protein>
<dbReference type="Pfam" id="PF12849">
    <property type="entry name" value="PBP_like_2"/>
    <property type="match status" value="1"/>
</dbReference>
<organism evidence="5">
    <name type="scientific">Aplanochytrium stocchinoi</name>
    <dbReference type="NCBI Taxonomy" id="215587"/>
    <lineage>
        <taxon>Eukaryota</taxon>
        <taxon>Sar</taxon>
        <taxon>Stramenopiles</taxon>
        <taxon>Bigyra</taxon>
        <taxon>Labyrinthulomycetes</taxon>
        <taxon>Thraustochytrida</taxon>
        <taxon>Thraustochytriidae</taxon>
        <taxon>Aplanochytrium</taxon>
    </lineage>
</organism>
<keyword evidence="3" id="KW-0732">Signal</keyword>
<evidence type="ECO:0000256" key="1">
    <source>
        <dbReference type="ARBA" id="ARBA00008725"/>
    </source>
</evidence>
<dbReference type="EMBL" id="HBIN01014944">
    <property type="protein sequence ID" value="CAE0441201.1"/>
    <property type="molecule type" value="Transcribed_RNA"/>
</dbReference>
<evidence type="ECO:0000256" key="3">
    <source>
        <dbReference type="SAM" id="SignalP"/>
    </source>
</evidence>
<dbReference type="SUPFAM" id="SSF50965">
    <property type="entry name" value="Galactose oxidase, central domain"/>
    <property type="match status" value="1"/>
</dbReference>
<dbReference type="SUPFAM" id="SSF53850">
    <property type="entry name" value="Periplasmic binding protein-like II"/>
    <property type="match status" value="1"/>
</dbReference>
<dbReference type="InterPro" id="IPR050962">
    <property type="entry name" value="Phosphate-bind_PstS"/>
</dbReference>
<dbReference type="PANTHER" id="PTHR42996:SF1">
    <property type="entry name" value="PHOSPHATE-BINDING PROTEIN PSTS"/>
    <property type="match status" value="1"/>
</dbReference>
<reference evidence="5" key="1">
    <citation type="submission" date="2021-01" db="EMBL/GenBank/DDBJ databases">
        <authorList>
            <person name="Corre E."/>
            <person name="Pelletier E."/>
            <person name="Niang G."/>
            <person name="Scheremetjew M."/>
            <person name="Finn R."/>
            <person name="Kale V."/>
            <person name="Holt S."/>
            <person name="Cochrane G."/>
            <person name="Meng A."/>
            <person name="Brown T."/>
            <person name="Cohen L."/>
        </authorList>
    </citation>
    <scope>NUCLEOTIDE SEQUENCE</scope>
    <source>
        <strain evidence="5">GSBS06</strain>
    </source>
</reference>
<keyword evidence="2" id="KW-1133">Transmembrane helix</keyword>
<feature type="domain" description="PBP" evidence="4">
    <location>
        <begin position="346"/>
        <end position="648"/>
    </location>
</feature>
<dbReference type="Gene3D" id="3.40.190.10">
    <property type="entry name" value="Periplasmic binding protein-like II"/>
    <property type="match status" value="2"/>
</dbReference>